<evidence type="ECO:0000313" key="2">
    <source>
        <dbReference type="Proteomes" id="UP000827872"/>
    </source>
</evidence>
<proteinExistence type="predicted"/>
<sequence>MKTTECKQCLMFSVSERYWQKLRMTALGAPLLLMLNPIEFSSSFCEDSSVNCIQSLQRLRGRRLPTLLTCHLSRPPTSNWGRKPGLRLSIGSGSFSVESHPPTAALSPGVQLPAPIPPSFTTSASGDPPPPGRAALATSEEVVTRRGRPWPSHARALGAKKEELRLLERKHRDRKPSCAPERISTMESA</sequence>
<accession>A0ACB8FV44</accession>
<dbReference type="EMBL" id="CM037624">
    <property type="protein sequence ID" value="KAH8011130.1"/>
    <property type="molecule type" value="Genomic_DNA"/>
</dbReference>
<gene>
    <name evidence="1" type="ORF">K3G42_018943</name>
</gene>
<protein>
    <submittedName>
        <fullName evidence="1">Uncharacterized protein</fullName>
    </submittedName>
</protein>
<name>A0ACB8FV44_9SAUR</name>
<organism evidence="1 2">
    <name type="scientific">Sphaerodactylus townsendi</name>
    <dbReference type="NCBI Taxonomy" id="933632"/>
    <lineage>
        <taxon>Eukaryota</taxon>
        <taxon>Metazoa</taxon>
        <taxon>Chordata</taxon>
        <taxon>Craniata</taxon>
        <taxon>Vertebrata</taxon>
        <taxon>Euteleostomi</taxon>
        <taxon>Lepidosauria</taxon>
        <taxon>Squamata</taxon>
        <taxon>Bifurcata</taxon>
        <taxon>Gekkota</taxon>
        <taxon>Sphaerodactylidae</taxon>
        <taxon>Sphaerodactylus</taxon>
    </lineage>
</organism>
<comment type="caution">
    <text evidence="1">The sequence shown here is derived from an EMBL/GenBank/DDBJ whole genome shotgun (WGS) entry which is preliminary data.</text>
</comment>
<keyword evidence="2" id="KW-1185">Reference proteome</keyword>
<reference evidence="1" key="1">
    <citation type="submission" date="2021-08" db="EMBL/GenBank/DDBJ databases">
        <title>The first chromosome-level gecko genome reveals the dynamic sex chromosomes of Neotropical dwarf geckos (Sphaerodactylidae: Sphaerodactylus).</title>
        <authorList>
            <person name="Pinto B.J."/>
            <person name="Keating S.E."/>
            <person name="Gamble T."/>
        </authorList>
    </citation>
    <scope>NUCLEOTIDE SEQUENCE</scope>
    <source>
        <strain evidence="1">TG3544</strain>
    </source>
</reference>
<evidence type="ECO:0000313" key="1">
    <source>
        <dbReference type="EMBL" id="KAH8011130.1"/>
    </source>
</evidence>
<dbReference type="Proteomes" id="UP000827872">
    <property type="component" value="Linkage Group LG11"/>
</dbReference>